<feature type="compositionally biased region" description="Acidic residues" evidence="1">
    <location>
        <begin position="39"/>
        <end position="60"/>
    </location>
</feature>
<gene>
    <name evidence="2" type="ORF">LSAT_V11C400180080</name>
</gene>
<comment type="caution">
    <text evidence="2">The sequence shown here is derived from an EMBL/GenBank/DDBJ whole genome shotgun (WGS) entry which is preliminary data.</text>
</comment>
<evidence type="ECO:0000256" key="1">
    <source>
        <dbReference type="SAM" id="MobiDB-lite"/>
    </source>
</evidence>
<evidence type="ECO:0000313" key="3">
    <source>
        <dbReference type="Proteomes" id="UP000235145"/>
    </source>
</evidence>
<feature type="region of interest" description="Disordered" evidence="1">
    <location>
        <begin position="35"/>
        <end position="64"/>
    </location>
</feature>
<organism evidence="2 3">
    <name type="scientific">Lactuca sativa</name>
    <name type="common">Garden lettuce</name>
    <dbReference type="NCBI Taxonomy" id="4236"/>
    <lineage>
        <taxon>Eukaryota</taxon>
        <taxon>Viridiplantae</taxon>
        <taxon>Streptophyta</taxon>
        <taxon>Embryophyta</taxon>
        <taxon>Tracheophyta</taxon>
        <taxon>Spermatophyta</taxon>
        <taxon>Magnoliopsida</taxon>
        <taxon>eudicotyledons</taxon>
        <taxon>Gunneridae</taxon>
        <taxon>Pentapetalae</taxon>
        <taxon>asterids</taxon>
        <taxon>campanulids</taxon>
        <taxon>Asterales</taxon>
        <taxon>Asteraceae</taxon>
        <taxon>Cichorioideae</taxon>
        <taxon>Cichorieae</taxon>
        <taxon>Lactucinae</taxon>
        <taxon>Lactuca</taxon>
    </lineage>
</organism>
<dbReference type="Proteomes" id="UP000235145">
    <property type="component" value="Unassembled WGS sequence"/>
</dbReference>
<sequence>MIGSPIYFSRVLEIQNREIHYNLRHDLTEHIWGRQLEGGNDDDDEEDEGDDDEANVDGADEADKATKMVTTTSSICLWFLCFF</sequence>
<keyword evidence="3" id="KW-1185">Reference proteome</keyword>
<evidence type="ECO:0000313" key="2">
    <source>
        <dbReference type="EMBL" id="KAJ0209789.1"/>
    </source>
</evidence>
<name>A0A9R1VQU6_LACSA</name>
<dbReference type="EMBL" id="NBSK02000004">
    <property type="protein sequence ID" value="KAJ0209789.1"/>
    <property type="molecule type" value="Genomic_DNA"/>
</dbReference>
<proteinExistence type="predicted"/>
<protein>
    <submittedName>
        <fullName evidence="2">Uncharacterized protein</fullName>
    </submittedName>
</protein>
<reference evidence="2 3" key="1">
    <citation type="journal article" date="2017" name="Nat. Commun.">
        <title>Genome assembly with in vitro proximity ligation data and whole-genome triplication in lettuce.</title>
        <authorList>
            <person name="Reyes-Chin-Wo S."/>
            <person name="Wang Z."/>
            <person name="Yang X."/>
            <person name="Kozik A."/>
            <person name="Arikit S."/>
            <person name="Song C."/>
            <person name="Xia L."/>
            <person name="Froenicke L."/>
            <person name="Lavelle D.O."/>
            <person name="Truco M.J."/>
            <person name="Xia R."/>
            <person name="Zhu S."/>
            <person name="Xu C."/>
            <person name="Xu H."/>
            <person name="Xu X."/>
            <person name="Cox K."/>
            <person name="Korf I."/>
            <person name="Meyers B.C."/>
            <person name="Michelmore R.W."/>
        </authorList>
    </citation>
    <scope>NUCLEOTIDE SEQUENCE [LARGE SCALE GENOMIC DNA]</scope>
    <source>
        <strain evidence="3">cv. Salinas</strain>
        <tissue evidence="2">Seedlings</tissue>
    </source>
</reference>
<accession>A0A9R1VQU6</accession>
<dbReference type="AlphaFoldDB" id="A0A9R1VQU6"/>